<dbReference type="Pfam" id="PF04715">
    <property type="entry name" value="Anth_synt_I_N"/>
    <property type="match status" value="1"/>
</dbReference>
<evidence type="ECO:0000313" key="18">
    <source>
        <dbReference type="EMBL" id="OGC32359.1"/>
    </source>
</evidence>
<evidence type="ECO:0000256" key="4">
    <source>
        <dbReference type="ARBA" id="ARBA00011575"/>
    </source>
</evidence>
<dbReference type="InterPro" id="IPR015890">
    <property type="entry name" value="Chorismate_C"/>
</dbReference>
<organism evidence="18 19">
    <name type="scientific">candidate division WOR-1 bacterium RIFOXYB2_FULL_48_7</name>
    <dbReference type="NCBI Taxonomy" id="1802583"/>
    <lineage>
        <taxon>Bacteria</taxon>
        <taxon>Bacillati</taxon>
        <taxon>Saganbacteria</taxon>
    </lineage>
</organism>
<dbReference type="AlphaFoldDB" id="A0A1F4TIG8"/>
<evidence type="ECO:0000256" key="14">
    <source>
        <dbReference type="ARBA" id="ARBA00047683"/>
    </source>
</evidence>
<dbReference type="EMBL" id="MEUF01000082">
    <property type="protein sequence ID" value="OGC32359.1"/>
    <property type="molecule type" value="Genomic_DNA"/>
</dbReference>
<dbReference type="UniPathway" id="UPA00035">
    <property type="reaction ID" value="UER00040"/>
</dbReference>
<keyword evidence="10 15" id="KW-0460">Magnesium</keyword>
<dbReference type="GO" id="GO:0046872">
    <property type="term" value="F:metal ion binding"/>
    <property type="evidence" value="ECO:0007669"/>
    <property type="project" value="UniProtKB-KW"/>
</dbReference>
<evidence type="ECO:0000256" key="7">
    <source>
        <dbReference type="ARBA" id="ARBA00022605"/>
    </source>
</evidence>
<evidence type="ECO:0000256" key="11">
    <source>
        <dbReference type="ARBA" id="ARBA00023141"/>
    </source>
</evidence>
<keyword evidence="7 15" id="KW-0028">Amino-acid biosynthesis</keyword>
<dbReference type="GO" id="GO:0004049">
    <property type="term" value="F:anthranilate synthase activity"/>
    <property type="evidence" value="ECO:0007669"/>
    <property type="project" value="UniProtKB-EC"/>
</dbReference>
<comment type="cofactor">
    <cofactor evidence="1 15">
        <name>Mg(2+)</name>
        <dbReference type="ChEBI" id="CHEBI:18420"/>
    </cofactor>
</comment>
<dbReference type="InterPro" id="IPR005256">
    <property type="entry name" value="Anth_synth_I_PabB"/>
</dbReference>
<evidence type="ECO:0000256" key="3">
    <source>
        <dbReference type="ARBA" id="ARBA00009562"/>
    </source>
</evidence>
<dbReference type="NCBIfam" id="TIGR00564">
    <property type="entry name" value="trpE_most"/>
    <property type="match status" value="1"/>
</dbReference>
<comment type="function">
    <text evidence="13 15">Part of a heterotetrameric complex that catalyzes the two-step biosynthesis of anthranilate, an intermediate in the biosynthesis of L-tryptophan. In the first step, the glutamine-binding beta subunit (TrpG) of anthranilate synthase (AS) provides the glutamine amidotransferase activity which generates ammonia as a substrate that, along with chorismate, is used in the second step, catalyzed by the large alpha subunit of AS (TrpE) to produce anthranilate. In the absence of TrpG, TrpE can synthesize anthranilate directly from chorismate and high concentrations of ammonia.</text>
</comment>
<comment type="similarity">
    <text evidence="3 15">Belongs to the anthranilate synthase component I family.</text>
</comment>
<proteinExistence type="inferred from homology"/>
<comment type="caution">
    <text evidence="18">The sequence shown here is derived from an EMBL/GenBank/DDBJ whole genome shotgun (WGS) entry which is preliminary data.</text>
</comment>
<name>A0A1F4TIG8_UNCSA</name>
<dbReference type="Gene3D" id="3.60.120.10">
    <property type="entry name" value="Anthranilate synthase"/>
    <property type="match status" value="1"/>
</dbReference>
<evidence type="ECO:0000256" key="6">
    <source>
        <dbReference type="ARBA" id="ARBA00020653"/>
    </source>
</evidence>
<dbReference type="PANTHER" id="PTHR11236">
    <property type="entry name" value="AMINOBENZOATE/ANTHRANILATE SYNTHASE"/>
    <property type="match status" value="1"/>
</dbReference>
<keyword evidence="8 15" id="KW-0479">Metal-binding</keyword>
<keyword evidence="12 15" id="KW-0456">Lyase</keyword>
<dbReference type="EC" id="4.1.3.27" evidence="5 15"/>
<dbReference type="PANTHER" id="PTHR11236:SF48">
    <property type="entry name" value="ISOCHORISMATE SYNTHASE MENF"/>
    <property type="match status" value="1"/>
</dbReference>
<dbReference type="PRINTS" id="PR00095">
    <property type="entry name" value="ANTSNTHASEI"/>
</dbReference>
<evidence type="ECO:0000256" key="9">
    <source>
        <dbReference type="ARBA" id="ARBA00022822"/>
    </source>
</evidence>
<evidence type="ECO:0000313" key="19">
    <source>
        <dbReference type="Proteomes" id="UP000178951"/>
    </source>
</evidence>
<dbReference type="InterPro" id="IPR019999">
    <property type="entry name" value="Anth_synth_I-like"/>
</dbReference>
<reference evidence="18 19" key="1">
    <citation type="journal article" date="2016" name="Nat. Commun.">
        <title>Thousands of microbial genomes shed light on interconnected biogeochemical processes in an aquifer system.</title>
        <authorList>
            <person name="Anantharaman K."/>
            <person name="Brown C.T."/>
            <person name="Hug L.A."/>
            <person name="Sharon I."/>
            <person name="Castelle C.J."/>
            <person name="Probst A.J."/>
            <person name="Thomas B.C."/>
            <person name="Singh A."/>
            <person name="Wilkins M.J."/>
            <person name="Karaoz U."/>
            <person name="Brodie E.L."/>
            <person name="Williams K.H."/>
            <person name="Hubbard S.S."/>
            <person name="Banfield J.F."/>
        </authorList>
    </citation>
    <scope>NUCLEOTIDE SEQUENCE [LARGE SCALE GENOMIC DNA]</scope>
</reference>
<dbReference type="GO" id="GO:0000162">
    <property type="term" value="P:L-tryptophan biosynthetic process"/>
    <property type="evidence" value="ECO:0007669"/>
    <property type="project" value="UniProtKB-UniPathway"/>
</dbReference>
<comment type="subunit">
    <text evidence="4 15">Heterotetramer consisting of two non-identical subunits: a beta subunit (TrpG) and a large alpha subunit (TrpE).</text>
</comment>
<dbReference type="Pfam" id="PF00425">
    <property type="entry name" value="Chorismate_bind"/>
    <property type="match status" value="1"/>
</dbReference>
<evidence type="ECO:0000256" key="13">
    <source>
        <dbReference type="ARBA" id="ARBA00025634"/>
    </source>
</evidence>
<comment type="catalytic activity">
    <reaction evidence="14 15">
        <text>chorismate + L-glutamine = anthranilate + pyruvate + L-glutamate + H(+)</text>
        <dbReference type="Rhea" id="RHEA:21732"/>
        <dbReference type="ChEBI" id="CHEBI:15361"/>
        <dbReference type="ChEBI" id="CHEBI:15378"/>
        <dbReference type="ChEBI" id="CHEBI:16567"/>
        <dbReference type="ChEBI" id="CHEBI:29748"/>
        <dbReference type="ChEBI" id="CHEBI:29985"/>
        <dbReference type="ChEBI" id="CHEBI:58359"/>
        <dbReference type="EC" id="4.1.3.27"/>
    </reaction>
</comment>
<comment type="pathway">
    <text evidence="2 15">Amino-acid biosynthesis; L-tryptophan biosynthesis; L-tryptophan from chorismate: step 1/5.</text>
</comment>
<dbReference type="STRING" id="1802583.A2311_05305"/>
<dbReference type="InterPro" id="IPR006805">
    <property type="entry name" value="Anth_synth_I_N"/>
</dbReference>
<evidence type="ECO:0000256" key="5">
    <source>
        <dbReference type="ARBA" id="ARBA00012266"/>
    </source>
</evidence>
<protein>
    <recommendedName>
        <fullName evidence="6 15">Anthranilate synthase component 1</fullName>
        <ecNumber evidence="5 15">4.1.3.27</ecNumber>
    </recommendedName>
</protein>
<keyword evidence="11 15" id="KW-0057">Aromatic amino acid biosynthesis</keyword>
<gene>
    <name evidence="15" type="primary">trpE</name>
    <name evidence="18" type="ORF">A2311_05305</name>
</gene>
<feature type="domain" description="Anthranilate synthase component I N-terminal" evidence="17">
    <location>
        <begin position="28"/>
        <end position="148"/>
    </location>
</feature>
<evidence type="ECO:0000256" key="10">
    <source>
        <dbReference type="ARBA" id="ARBA00022842"/>
    </source>
</evidence>
<evidence type="ECO:0000259" key="17">
    <source>
        <dbReference type="Pfam" id="PF04715"/>
    </source>
</evidence>
<evidence type="ECO:0000256" key="1">
    <source>
        <dbReference type="ARBA" id="ARBA00001946"/>
    </source>
</evidence>
<evidence type="ECO:0000259" key="16">
    <source>
        <dbReference type="Pfam" id="PF00425"/>
    </source>
</evidence>
<evidence type="ECO:0000256" key="2">
    <source>
        <dbReference type="ARBA" id="ARBA00004873"/>
    </source>
</evidence>
<feature type="domain" description="Chorismate-utilising enzyme C-terminal" evidence="16">
    <location>
        <begin position="206"/>
        <end position="459"/>
    </location>
</feature>
<evidence type="ECO:0000256" key="12">
    <source>
        <dbReference type="ARBA" id="ARBA00023239"/>
    </source>
</evidence>
<accession>A0A1F4TIG8</accession>
<keyword evidence="9 15" id="KW-0822">Tryptophan biosynthesis</keyword>
<dbReference type="SUPFAM" id="SSF56322">
    <property type="entry name" value="ADC synthase"/>
    <property type="match status" value="1"/>
</dbReference>
<dbReference type="Proteomes" id="UP000178951">
    <property type="component" value="Unassembled WGS sequence"/>
</dbReference>
<evidence type="ECO:0000256" key="8">
    <source>
        <dbReference type="ARBA" id="ARBA00022723"/>
    </source>
</evidence>
<evidence type="ECO:0000256" key="15">
    <source>
        <dbReference type="RuleBase" id="RU364045"/>
    </source>
</evidence>
<sequence>MYFPDKKTFIKLAKKGNLVPVFKEIVADLETPVSAFRKIAGDYSFLLESVEGGENIARYSFMGTCLKSEVRYPKTFEEIRQLLKQYKPVKVKGLPRFHGGLIGHINYDAVRMIEKLPEKNRDDLNLPLMEFFLTDTILAFDHVKHKIIIISNAQVAGDPAKAYRQACRKIDKLAAQLAKPLKISAADLRDFASQKKQLKYSSNLTRAEFEKMVVKAKEFIKAGEIIQVVLSQRLQAETKADPFTIYRVLRMINPSPYMYYLSFGQNKIIGSSPEVMVRLENNQATIRPIAGTRPRGANEPEDNKLAADLLASVKERAEHIMLVDLARNDLGRVCDYGSVRLTEQMAVERYSHVMHIVSNVCGQIKKGQDAIDLLRATFPAGTVSGAPKVRAMEIIEELETLKRGLYAGCVGYFSFSGDLDTAITIRTILVKGRQAYVQAGAGIVADSQPSKEFQETLNKATALLSAINATS</sequence>
<dbReference type="InterPro" id="IPR005801">
    <property type="entry name" value="ADC_synthase"/>
</dbReference>